<dbReference type="HAMAP" id="MF_00040">
    <property type="entry name" value="RRF"/>
    <property type="match status" value="1"/>
</dbReference>
<comment type="function">
    <text evidence="5 6">Responsible for the release of ribosomes from messenger RNA at the termination of protein biosynthesis. May increase the efficiency of translation by recycling ribosomes from one round of translation to another.</text>
</comment>
<feature type="region of interest" description="Disordered" evidence="7">
    <location>
        <begin position="148"/>
        <end position="168"/>
    </location>
</feature>
<dbReference type="RefSeq" id="WP_066766829.1">
    <property type="nucleotide sequence ID" value="NZ_CP013244.1"/>
</dbReference>
<dbReference type="CDD" id="cd00520">
    <property type="entry name" value="RRF"/>
    <property type="match status" value="1"/>
</dbReference>
<evidence type="ECO:0000313" key="9">
    <source>
        <dbReference type="EMBL" id="ANP44556.1"/>
    </source>
</evidence>
<dbReference type="GO" id="GO:0005829">
    <property type="term" value="C:cytosol"/>
    <property type="evidence" value="ECO:0007669"/>
    <property type="project" value="GOC"/>
</dbReference>
<keyword evidence="10" id="KW-1185">Reference proteome</keyword>
<dbReference type="InterPro" id="IPR036191">
    <property type="entry name" value="RRF_sf"/>
</dbReference>
<evidence type="ECO:0000256" key="2">
    <source>
        <dbReference type="ARBA" id="ARBA00005912"/>
    </source>
</evidence>
<dbReference type="InterPro" id="IPR023584">
    <property type="entry name" value="Ribosome_recyc_fac_dom"/>
</dbReference>
<feature type="domain" description="Ribosome recycling factor" evidence="8">
    <location>
        <begin position="23"/>
        <end position="186"/>
    </location>
</feature>
<dbReference type="GO" id="GO:0002184">
    <property type="term" value="P:cytoplasmic translational termination"/>
    <property type="evidence" value="ECO:0007669"/>
    <property type="project" value="TreeGrafter"/>
</dbReference>
<dbReference type="Gene3D" id="1.10.132.20">
    <property type="entry name" value="Ribosome-recycling factor"/>
    <property type="match status" value="1"/>
</dbReference>
<evidence type="ECO:0000256" key="3">
    <source>
        <dbReference type="ARBA" id="ARBA00022490"/>
    </source>
</evidence>
<name>A0A1B1ADC1_9PROT</name>
<dbReference type="NCBIfam" id="TIGR00496">
    <property type="entry name" value="frr"/>
    <property type="match status" value="1"/>
</dbReference>
<dbReference type="Gene3D" id="3.30.1360.40">
    <property type="match status" value="1"/>
</dbReference>
<reference evidence="9 10" key="1">
    <citation type="submission" date="2015-11" db="EMBL/GenBank/DDBJ databases">
        <title>Whole-Genome Sequence of Candidatus Oderbacter manganicum from the National Park Lower Oder Valley, Germany.</title>
        <authorList>
            <person name="Braun B."/>
            <person name="Liere K."/>
            <person name="Szewzyk U."/>
        </authorList>
    </citation>
    <scope>NUCLEOTIDE SEQUENCE [LARGE SCALE GENOMIC DNA]</scope>
    <source>
        <strain evidence="9 10">OTSz_A_272</strain>
    </source>
</reference>
<dbReference type="FunFam" id="1.10.132.20:FF:000001">
    <property type="entry name" value="Ribosome-recycling factor"/>
    <property type="match status" value="1"/>
</dbReference>
<dbReference type="STRING" id="1759059.ATE48_00760"/>
<evidence type="ECO:0000256" key="6">
    <source>
        <dbReference type="HAMAP-Rule" id="MF_00040"/>
    </source>
</evidence>
<dbReference type="AlphaFoldDB" id="A0A1B1ADC1"/>
<dbReference type="OrthoDB" id="9804006at2"/>
<dbReference type="Proteomes" id="UP000092498">
    <property type="component" value="Chromosome"/>
</dbReference>
<evidence type="ECO:0000256" key="5">
    <source>
        <dbReference type="ARBA" id="ARBA00025050"/>
    </source>
</evidence>
<organism evidence="9 10">
    <name type="scientific">Candidatus Viadribacter manganicus</name>
    <dbReference type="NCBI Taxonomy" id="1759059"/>
    <lineage>
        <taxon>Bacteria</taxon>
        <taxon>Pseudomonadati</taxon>
        <taxon>Pseudomonadota</taxon>
        <taxon>Alphaproteobacteria</taxon>
        <taxon>Hyphomonadales</taxon>
        <taxon>Hyphomonadaceae</taxon>
        <taxon>Candidatus Viadribacter</taxon>
    </lineage>
</organism>
<accession>A0A1B1ADC1</accession>
<dbReference type="SUPFAM" id="SSF55194">
    <property type="entry name" value="Ribosome recycling factor, RRF"/>
    <property type="match status" value="1"/>
</dbReference>
<comment type="subcellular location">
    <subcellularLocation>
        <location evidence="1 6">Cytoplasm</location>
    </subcellularLocation>
</comment>
<protein>
    <recommendedName>
        <fullName evidence="6">Ribosome-recycling factor</fullName>
        <shortName evidence="6">RRF</shortName>
    </recommendedName>
    <alternativeName>
        <fullName evidence="6">Ribosome-releasing factor</fullName>
    </alternativeName>
</protein>
<evidence type="ECO:0000259" key="8">
    <source>
        <dbReference type="Pfam" id="PF01765"/>
    </source>
</evidence>
<comment type="similarity">
    <text evidence="2 6">Belongs to the RRF family.</text>
</comment>
<sequence>MAASPPFKLDDYKKRMDGAVTALQHEFSGLRTGRASPSLLDPITVDAYGAVSPLTSVASVSVPEPRMISVNVWDKSVVAAVDKAIRSANLGLNPIMDGQTLRIPIPPLTGERRQELAKVAAKYAEQQRIAVRNIRRDAMEHLKKLEKEHAISEDEHKRHGAEVQKTTDDHIKKIDDTLHSKEQEIMQV</sequence>
<dbReference type="Pfam" id="PF01765">
    <property type="entry name" value="RRF"/>
    <property type="match status" value="1"/>
</dbReference>
<dbReference type="PANTHER" id="PTHR20982:SF3">
    <property type="entry name" value="MITOCHONDRIAL RIBOSOME RECYCLING FACTOR PSEUDO 1"/>
    <property type="match status" value="1"/>
</dbReference>
<evidence type="ECO:0000256" key="4">
    <source>
        <dbReference type="ARBA" id="ARBA00022917"/>
    </source>
</evidence>
<dbReference type="EMBL" id="CP013244">
    <property type="protein sequence ID" value="ANP44556.1"/>
    <property type="molecule type" value="Genomic_DNA"/>
</dbReference>
<evidence type="ECO:0000256" key="1">
    <source>
        <dbReference type="ARBA" id="ARBA00004496"/>
    </source>
</evidence>
<keyword evidence="3 6" id="KW-0963">Cytoplasm</keyword>
<dbReference type="FunFam" id="3.30.1360.40:FF:000001">
    <property type="entry name" value="Ribosome-recycling factor"/>
    <property type="match status" value="1"/>
</dbReference>
<keyword evidence="4 6" id="KW-0648">Protein biosynthesis</keyword>
<proteinExistence type="inferred from homology"/>
<dbReference type="PANTHER" id="PTHR20982">
    <property type="entry name" value="RIBOSOME RECYCLING FACTOR"/>
    <property type="match status" value="1"/>
</dbReference>
<gene>
    <name evidence="6" type="primary">frr</name>
    <name evidence="9" type="ORF">ATE48_00760</name>
</gene>
<dbReference type="InParanoid" id="A0A1B1ADC1"/>
<dbReference type="KEGG" id="cbot:ATE48_00760"/>
<dbReference type="GO" id="GO:0043023">
    <property type="term" value="F:ribosomal large subunit binding"/>
    <property type="evidence" value="ECO:0007669"/>
    <property type="project" value="TreeGrafter"/>
</dbReference>
<dbReference type="InterPro" id="IPR002661">
    <property type="entry name" value="Ribosome_recyc_fac"/>
</dbReference>
<evidence type="ECO:0000256" key="7">
    <source>
        <dbReference type="SAM" id="MobiDB-lite"/>
    </source>
</evidence>
<evidence type="ECO:0000313" key="10">
    <source>
        <dbReference type="Proteomes" id="UP000092498"/>
    </source>
</evidence>
<dbReference type="FunCoup" id="A0A1B1ADC1">
    <property type="interactions" value="591"/>
</dbReference>